<gene>
    <name evidence="2" type="ORF">D7X12_17595</name>
</gene>
<evidence type="ECO:0000256" key="1">
    <source>
        <dbReference type="SAM" id="SignalP"/>
    </source>
</evidence>
<reference evidence="3" key="1">
    <citation type="submission" date="2018-09" db="EMBL/GenBank/DDBJ databases">
        <authorList>
            <person name="Livingstone P.G."/>
            <person name="Whitworth D.E."/>
        </authorList>
    </citation>
    <scope>NUCLEOTIDE SEQUENCE [LARGE SCALE GENOMIC DNA]</scope>
    <source>
        <strain evidence="3">CA040B</strain>
    </source>
</reference>
<dbReference type="Proteomes" id="UP000273405">
    <property type="component" value="Unassembled WGS sequence"/>
</dbReference>
<accession>A0A3A8NBI8</accession>
<feature type="chain" id="PRO_5017353078" description="CARDB domain-containing protein" evidence="1">
    <location>
        <begin position="31"/>
        <end position="498"/>
    </location>
</feature>
<protein>
    <recommendedName>
        <fullName evidence="4">CARDB domain-containing protein</fullName>
    </recommendedName>
</protein>
<feature type="signal peptide" evidence="1">
    <location>
        <begin position="1"/>
        <end position="30"/>
    </location>
</feature>
<evidence type="ECO:0000313" key="2">
    <source>
        <dbReference type="EMBL" id="RKH41727.1"/>
    </source>
</evidence>
<keyword evidence="1" id="KW-0732">Signal</keyword>
<sequence>MTHRIHRSRLGSALKLGTVLSLAWSGAAFAQTYPQGVGDGFVLPTEPVSPSTGLQTWVAANYPIPGIRPYDQTGADRYFATTFPNLTQNGRICGAALRMTVRNGGANDSMGLWFVGPGGTFVATGWGESLVNLGIPFPNTGTVVLNLAALPGTGVTNLIPTLNAQGFLDIIVQDDSAVDSATLVITPCRRDVFIKDIPADVGVEPGAYGGTPIWMSPDIRVCTTPGCVGNQNPEFGQTNYVYVKLNNVGTPSAPTPQPTTGTLRVYYTGSGGAALWPSSWATINSITVSIPPGVTEIMVPWNSVPAPGHYCLLARWDSPAFDPMTFPELLNSNTLLNTERNNNLAWRNVNVVNLSPLRPAATFDFRVLNVLAQRATLLDLLVRVPGQASFISRGEVLLKVPAELWQTWSRKGEGFEVVGDGLLRITNPGGARLIGLTLGAGKEAHFTLNLKAQAGTAAEKFELQLVQLSETEESKGQVVEVGGVGFDINVGPDAPNGK</sequence>
<dbReference type="OrthoDB" id="2630713at2"/>
<dbReference type="AlphaFoldDB" id="A0A3A8NBI8"/>
<organism evidence="2 3">
    <name type="scientific">Corallococcus sicarius</name>
    <dbReference type="NCBI Taxonomy" id="2316726"/>
    <lineage>
        <taxon>Bacteria</taxon>
        <taxon>Pseudomonadati</taxon>
        <taxon>Myxococcota</taxon>
        <taxon>Myxococcia</taxon>
        <taxon>Myxococcales</taxon>
        <taxon>Cystobacterineae</taxon>
        <taxon>Myxococcaceae</taxon>
        <taxon>Corallococcus</taxon>
    </lineage>
</organism>
<evidence type="ECO:0000313" key="3">
    <source>
        <dbReference type="Proteomes" id="UP000273405"/>
    </source>
</evidence>
<comment type="caution">
    <text evidence="2">The sequence shown here is derived from an EMBL/GenBank/DDBJ whole genome shotgun (WGS) entry which is preliminary data.</text>
</comment>
<dbReference type="Gene3D" id="2.60.40.10">
    <property type="entry name" value="Immunoglobulins"/>
    <property type="match status" value="1"/>
</dbReference>
<dbReference type="RefSeq" id="WP_120626427.1">
    <property type="nucleotide sequence ID" value="NZ_RAWG01000101.1"/>
</dbReference>
<name>A0A3A8NBI8_9BACT</name>
<dbReference type="InterPro" id="IPR013783">
    <property type="entry name" value="Ig-like_fold"/>
</dbReference>
<dbReference type="EMBL" id="RAWG01000101">
    <property type="protein sequence ID" value="RKH41727.1"/>
    <property type="molecule type" value="Genomic_DNA"/>
</dbReference>
<proteinExistence type="predicted"/>
<evidence type="ECO:0008006" key="4">
    <source>
        <dbReference type="Google" id="ProtNLM"/>
    </source>
</evidence>
<keyword evidence="3" id="KW-1185">Reference proteome</keyword>